<evidence type="ECO:0000313" key="1">
    <source>
        <dbReference type="EMBL" id="GAA2724354.1"/>
    </source>
</evidence>
<dbReference type="Gene3D" id="3.10.450.50">
    <property type="match status" value="1"/>
</dbReference>
<dbReference type="EMBL" id="BAAATZ010000007">
    <property type="protein sequence ID" value="GAA2724354.1"/>
    <property type="molecule type" value="Genomic_DNA"/>
</dbReference>
<keyword evidence="2" id="KW-1185">Reference proteome</keyword>
<evidence type="ECO:0000313" key="2">
    <source>
        <dbReference type="Proteomes" id="UP001501842"/>
    </source>
</evidence>
<dbReference type="RefSeq" id="WP_344450176.1">
    <property type="nucleotide sequence ID" value="NZ_BAAATZ010000007.1"/>
</dbReference>
<gene>
    <name evidence="1" type="ORF">GCM10010439_21790</name>
</gene>
<accession>A0ABP6GII2</accession>
<proteinExistence type="predicted"/>
<dbReference type="SUPFAM" id="SSF54427">
    <property type="entry name" value="NTF2-like"/>
    <property type="match status" value="1"/>
</dbReference>
<dbReference type="InterPro" id="IPR032710">
    <property type="entry name" value="NTF2-like_dom_sf"/>
</dbReference>
<evidence type="ECO:0008006" key="3">
    <source>
        <dbReference type="Google" id="ProtNLM"/>
    </source>
</evidence>
<dbReference type="Proteomes" id="UP001501842">
    <property type="component" value="Unassembled WGS sequence"/>
</dbReference>
<dbReference type="InterPro" id="IPR009959">
    <property type="entry name" value="Cyclase_SnoaL-like"/>
</dbReference>
<organism evidence="1 2">
    <name type="scientific">Actinocorallia aurantiaca</name>
    <dbReference type="NCBI Taxonomy" id="46204"/>
    <lineage>
        <taxon>Bacteria</taxon>
        <taxon>Bacillati</taxon>
        <taxon>Actinomycetota</taxon>
        <taxon>Actinomycetes</taxon>
        <taxon>Streptosporangiales</taxon>
        <taxon>Thermomonosporaceae</taxon>
        <taxon>Actinocorallia</taxon>
    </lineage>
</organism>
<name>A0ABP6GII2_9ACTN</name>
<dbReference type="PANTHER" id="PTHR38436:SF1">
    <property type="entry name" value="ESTER CYCLASE"/>
    <property type="match status" value="1"/>
</dbReference>
<dbReference type="Pfam" id="PF07366">
    <property type="entry name" value="SnoaL"/>
    <property type="match status" value="1"/>
</dbReference>
<sequence>MSSTITTEQRNSELARRFYAELVTGPHPELLEEFVAEDAVDEASGGTGGREDFRAHLAWIAESVGGVTATAVDTVAEGDRVVVFWRIEGVHKGDLFGVPATGRRFAGHSVSTITFRDGKVVRYRVLPDRLGIIQQLGALG</sequence>
<comment type="caution">
    <text evidence="1">The sequence shown here is derived from an EMBL/GenBank/DDBJ whole genome shotgun (WGS) entry which is preliminary data.</text>
</comment>
<dbReference type="PANTHER" id="PTHR38436">
    <property type="entry name" value="POLYKETIDE CYCLASE SNOAL-LIKE DOMAIN"/>
    <property type="match status" value="1"/>
</dbReference>
<reference evidence="2" key="1">
    <citation type="journal article" date="2019" name="Int. J. Syst. Evol. Microbiol.">
        <title>The Global Catalogue of Microorganisms (GCM) 10K type strain sequencing project: providing services to taxonomists for standard genome sequencing and annotation.</title>
        <authorList>
            <consortium name="The Broad Institute Genomics Platform"/>
            <consortium name="The Broad Institute Genome Sequencing Center for Infectious Disease"/>
            <person name="Wu L."/>
            <person name="Ma J."/>
        </authorList>
    </citation>
    <scope>NUCLEOTIDE SEQUENCE [LARGE SCALE GENOMIC DNA]</scope>
    <source>
        <strain evidence="2">JCM 8201</strain>
    </source>
</reference>
<protein>
    <recommendedName>
        <fullName evidence="3">Ester cyclase</fullName>
    </recommendedName>
</protein>